<sequence>MCAAFVVAVVHVLGVHAYTLARYGVDPNDDVETAVKKLEAKAPHLARLLREVASGSPLLFHV</sequence>
<keyword evidence="2" id="KW-1185">Reference proteome</keyword>
<accession>B1Y8L2</accession>
<organism evidence="1 2">
    <name type="scientific">Pyrobaculum neutrophilum (strain DSM 2338 / JCM 9278 / NBRC 100436 / V24Sta)</name>
    <name type="common">Thermoproteus neutrophilus</name>
    <dbReference type="NCBI Taxonomy" id="444157"/>
    <lineage>
        <taxon>Archaea</taxon>
        <taxon>Thermoproteota</taxon>
        <taxon>Thermoprotei</taxon>
        <taxon>Thermoproteales</taxon>
        <taxon>Thermoproteaceae</taxon>
        <taxon>Pyrobaculum</taxon>
    </lineage>
</organism>
<evidence type="ECO:0000313" key="2">
    <source>
        <dbReference type="Proteomes" id="UP000001694"/>
    </source>
</evidence>
<dbReference type="KEGG" id="tne:Tneu_1162"/>
<evidence type="ECO:0000313" key="1">
    <source>
        <dbReference type="EMBL" id="ACB40091.1"/>
    </source>
</evidence>
<reference evidence="1" key="1">
    <citation type="submission" date="2008-03" db="EMBL/GenBank/DDBJ databases">
        <title>Complete sequence of Thermoproteus neutrophilus V24Sta.</title>
        <authorList>
            <consortium name="US DOE Joint Genome Institute"/>
            <person name="Copeland A."/>
            <person name="Lucas S."/>
            <person name="Lapidus A."/>
            <person name="Glavina del Rio T."/>
            <person name="Dalin E."/>
            <person name="Tice H."/>
            <person name="Bruce D."/>
            <person name="Goodwin L."/>
            <person name="Pitluck S."/>
            <person name="Sims D."/>
            <person name="Brettin T."/>
            <person name="Detter J.C."/>
            <person name="Han C."/>
            <person name="Kuske C.R."/>
            <person name="Schmutz J."/>
            <person name="Larimer F."/>
            <person name="Land M."/>
            <person name="Hauser L."/>
            <person name="Kyrpides N."/>
            <person name="Mikhailova N."/>
            <person name="Biddle J.F."/>
            <person name="Zhang Z."/>
            <person name="Fitz-Gibbon S.T."/>
            <person name="Lowe T.M."/>
            <person name="Saltikov C."/>
            <person name="House C.H."/>
            <person name="Richardson P."/>
        </authorList>
    </citation>
    <scope>NUCLEOTIDE SEQUENCE [LARGE SCALE GENOMIC DNA]</scope>
    <source>
        <strain evidence="1">V24Sta</strain>
    </source>
</reference>
<dbReference type="Proteomes" id="UP000001694">
    <property type="component" value="Chromosome"/>
</dbReference>
<proteinExistence type="predicted"/>
<name>B1Y8L2_PYRNV</name>
<dbReference type="STRING" id="444157.Tneu_1162"/>
<dbReference type="AlphaFoldDB" id="B1Y8L2"/>
<dbReference type="HOGENOM" id="CLU_181231_1_0_2"/>
<dbReference type="eggNOG" id="arCOG00746">
    <property type="taxonomic scope" value="Archaea"/>
</dbReference>
<protein>
    <submittedName>
        <fullName evidence="1">PaREP10</fullName>
    </submittedName>
</protein>
<dbReference type="EMBL" id="CP001014">
    <property type="protein sequence ID" value="ACB40091.1"/>
    <property type="molecule type" value="Genomic_DNA"/>
</dbReference>
<gene>
    <name evidence="1" type="ordered locus">Tneu_1162</name>
</gene>